<dbReference type="Gene3D" id="3.40.50.2020">
    <property type="match status" value="1"/>
</dbReference>
<evidence type="ECO:0000256" key="2">
    <source>
        <dbReference type="ARBA" id="ARBA00011971"/>
    </source>
</evidence>
<evidence type="ECO:0000256" key="6">
    <source>
        <dbReference type="HAMAP-Rule" id="MF_01208"/>
    </source>
</evidence>
<dbReference type="Proteomes" id="UP000244338">
    <property type="component" value="Unassembled WGS sequence"/>
</dbReference>
<accession>A0A2R6Y347</accession>
<gene>
    <name evidence="6" type="primary">pyrE</name>
    <name evidence="8" type="ORF">BSOLF_2223</name>
</gene>
<name>A0A2R6Y347_9BACL</name>
<feature type="binding site" description="in other chain" evidence="6">
    <location>
        <begin position="135"/>
        <end position="143"/>
    </location>
    <ligand>
        <name>5-phospho-alpha-D-ribose 1-diphosphate</name>
        <dbReference type="ChEBI" id="CHEBI:58017"/>
        <note>ligand shared between dimeric partners</note>
    </ligand>
</feature>
<protein>
    <recommendedName>
        <fullName evidence="2 6">Orotate phosphoribosyltransferase</fullName>
        <shortName evidence="6">OPRT</shortName>
        <shortName evidence="6">OPRTase</shortName>
        <ecNumber evidence="2 6">2.4.2.10</ecNumber>
    </recommendedName>
</protein>
<dbReference type="GO" id="GO:0019856">
    <property type="term" value="P:pyrimidine nucleobase biosynthetic process"/>
    <property type="evidence" value="ECO:0007669"/>
    <property type="project" value="TreeGrafter"/>
</dbReference>
<comment type="caution">
    <text evidence="6">Lacks conserved residue(s) required for the propagation of feature annotation.</text>
</comment>
<evidence type="ECO:0000313" key="9">
    <source>
        <dbReference type="Proteomes" id="UP000244338"/>
    </source>
</evidence>
<proteinExistence type="inferred from homology"/>
<dbReference type="InterPro" id="IPR029057">
    <property type="entry name" value="PRTase-like"/>
</dbReference>
<dbReference type="PANTHER" id="PTHR19278:SF9">
    <property type="entry name" value="URIDINE 5'-MONOPHOSPHATE SYNTHASE"/>
    <property type="match status" value="1"/>
</dbReference>
<feature type="domain" description="Phosphoribosyltransferase" evidence="7">
    <location>
        <begin position="67"/>
        <end position="158"/>
    </location>
</feature>
<keyword evidence="4 6" id="KW-0808">Transferase</keyword>
<feature type="binding site" description="in other chain" evidence="6">
    <location>
        <position position="36"/>
    </location>
    <ligand>
        <name>5-phospho-alpha-D-ribose 1-diphosphate</name>
        <dbReference type="ChEBI" id="CHEBI:58017"/>
        <note>ligand shared between dimeric partners</note>
    </ligand>
</feature>
<comment type="function">
    <text evidence="6">Catalyzes the transfer of a ribosyl phosphate group from 5-phosphoribose 1-diphosphate to orotate, leading to the formation of orotidine monophosphate (OMP).</text>
</comment>
<comment type="cofactor">
    <cofactor evidence="6">
        <name>Mg(2+)</name>
        <dbReference type="ChEBI" id="CHEBI:18420"/>
    </cofactor>
</comment>
<dbReference type="UniPathway" id="UPA00070">
    <property type="reaction ID" value="UER00119"/>
</dbReference>
<dbReference type="EMBL" id="PEBX01000013">
    <property type="protein sequence ID" value="PTQ57072.1"/>
    <property type="molecule type" value="Genomic_DNA"/>
</dbReference>
<dbReference type="Pfam" id="PF00156">
    <property type="entry name" value="Pribosyltran"/>
    <property type="match status" value="1"/>
</dbReference>
<dbReference type="GO" id="GO:0000287">
    <property type="term" value="F:magnesium ion binding"/>
    <property type="evidence" value="ECO:0007669"/>
    <property type="project" value="UniProtKB-UniRule"/>
</dbReference>
<evidence type="ECO:0000259" key="7">
    <source>
        <dbReference type="Pfam" id="PF00156"/>
    </source>
</evidence>
<dbReference type="PANTHER" id="PTHR19278">
    <property type="entry name" value="OROTATE PHOSPHORIBOSYLTRANSFERASE"/>
    <property type="match status" value="1"/>
</dbReference>
<evidence type="ECO:0000256" key="5">
    <source>
        <dbReference type="ARBA" id="ARBA00022975"/>
    </source>
</evidence>
<sequence>MTFLTRQNGEMVDLFAQAIIAVGGVTLSLSQPFVWRSGISSPIYVDARRLISEPALRRQLKESAVQMIQKMHQAISEQEAIGIAAVATGGLPWGTLLADALDVPLIYVRSSKKTYGREQAIEGEIDPKRRYIIVEDVISTGGSAIKAATALHDAGGEVREVFALYTYELPQARAAFLRAGLTLRTLGTFHTLIETMLQEKMITSETHQALQDWHQILAEAP</sequence>
<dbReference type="CDD" id="cd06223">
    <property type="entry name" value="PRTases_typeI"/>
    <property type="match status" value="1"/>
</dbReference>
<dbReference type="NCBIfam" id="TIGR00336">
    <property type="entry name" value="pyrE"/>
    <property type="match status" value="1"/>
</dbReference>
<dbReference type="GO" id="GO:0044205">
    <property type="term" value="P:'de novo' UMP biosynthetic process"/>
    <property type="evidence" value="ECO:0007669"/>
    <property type="project" value="UniProtKB-UniRule"/>
</dbReference>
<evidence type="ECO:0000256" key="1">
    <source>
        <dbReference type="ARBA" id="ARBA00004889"/>
    </source>
</evidence>
<evidence type="ECO:0000313" key="8">
    <source>
        <dbReference type="EMBL" id="PTQ57072.1"/>
    </source>
</evidence>
<reference evidence="9" key="1">
    <citation type="journal article" date="2018" name="Sci. Rep.">
        <title>Lignite coal burning seam in the remote Altai Mountains harbors a hydrogen-driven thermophilic microbial community.</title>
        <authorList>
            <person name="Kadnikov V.V."/>
            <person name="Mardanov A.V."/>
            <person name="Ivasenko D.A."/>
            <person name="Antsiferov D.V."/>
            <person name="Beletsky A.V."/>
            <person name="Karnachuk O.V."/>
            <person name="Ravin N.V."/>
        </authorList>
    </citation>
    <scope>NUCLEOTIDE SEQUENCE [LARGE SCALE GENOMIC DNA]</scope>
</reference>
<feature type="binding site" evidence="6">
    <location>
        <position position="109"/>
    </location>
    <ligand>
        <name>5-phospho-alpha-D-ribose 1-diphosphate</name>
        <dbReference type="ChEBI" id="CHEBI:58017"/>
        <note>ligand shared between dimeric partners</note>
    </ligand>
</feature>
<feature type="binding site" evidence="6">
    <location>
        <position position="139"/>
    </location>
    <ligand>
        <name>orotate</name>
        <dbReference type="ChEBI" id="CHEBI:30839"/>
    </ligand>
</feature>
<organism evidence="8 9">
    <name type="scientific">Candidatus Carbonibacillus altaicus</name>
    <dbReference type="NCBI Taxonomy" id="2163959"/>
    <lineage>
        <taxon>Bacteria</taxon>
        <taxon>Bacillati</taxon>
        <taxon>Bacillota</taxon>
        <taxon>Bacilli</taxon>
        <taxon>Bacillales</taxon>
        <taxon>Candidatus Carbonibacillus</taxon>
    </lineage>
</organism>
<comment type="similarity">
    <text evidence="6">Belongs to the purine/pyrimidine phosphoribosyltransferase family. PyrE subfamily.</text>
</comment>
<dbReference type="AlphaFoldDB" id="A0A2R6Y347"/>
<feature type="binding site" evidence="6">
    <location>
        <position position="113"/>
    </location>
    <ligand>
        <name>5-phospho-alpha-D-ribose 1-diphosphate</name>
        <dbReference type="ChEBI" id="CHEBI:58017"/>
        <note>ligand shared between dimeric partners</note>
    </ligand>
</feature>
<dbReference type="GO" id="GO:0004588">
    <property type="term" value="F:orotate phosphoribosyltransferase activity"/>
    <property type="evidence" value="ECO:0007669"/>
    <property type="project" value="UniProtKB-UniRule"/>
</dbReference>
<keyword evidence="6" id="KW-0460">Magnesium</keyword>
<dbReference type="EC" id="2.4.2.10" evidence="2 6"/>
<dbReference type="HAMAP" id="MF_01208">
    <property type="entry name" value="PyrE"/>
    <property type="match status" value="1"/>
</dbReference>
<comment type="subunit">
    <text evidence="6">Homodimer.</text>
</comment>
<comment type="pathway">
    <text evidence="1 6">Pyrimidine metabolism; UMP biosynthesis via de novo pathway; UMP from orotate: step 1/2.</text>
</comment>
<dbReference type="InterPro" id="IPR000836">
    <property type="entry name" value="PRTase_dom"/>
</dbReference>
<comment type="caution">
    <text evidence="8">The sequence shown here is derived from an EMBL/GenBank/DDBJ whole genome shotgun (WGS) entry which is preliminary data.</text>
</comment>
<evidence type="ECO:0000256" key="3">
    <source>
        <dbReference type="ARBA" id="ARBA00022676"/>
    </source>
</evidence>
<comment type="catalytic activity">
    <reaction evidence="6">
        <text>orotidine 5'-phosphate + diphosphate = orotate + 5-phospho-alpha-D-ribose 1-diphosphate</text>
        <dbReference type="Rhea" id="RHEA:10380"/>
        <dbReference type="ChEBI" id="CHEBI:30839"/>
        <dbReference type="ChEBI" id="CHEBI:33019"/>
        <dbReference type="ChEBI" id="CHEBI:57538"/>
        <dbReference type="ChEBI" id="CHEBI:58017"/>
        <dbReference type="EC" id="2.4.2.10"/>
    </reaction>
</comment>
<dbReference type="InterPro" id="IPR023031">
    <property type="entry name" value="OPRT"/>
</dbReference>
<evidence type="ECO:0000256" key="4">
    <source>
        <dbReference type="ARBA" id="ARBA00022679"/>
    </source>
</evidence>
<keyword evidence="3 6" id="KW-0328">Glycosyltransferase</keyword>
<keyword evidence="5 6" id="KW-0665">Pyrimidine biosynthesis</keyword>
<dbReference type="InterPro" id="IPR004467">
    <property type="entry name" value="Or_phspho_trans_dom"/>
</dbReference>
<dbReference type="SUPFAM" id="SSF53271">
    <property type="entry name" value="PRTase-like"/>
    <property type="match status" value="1"/>
</dbReference>